<dbReference type="AlphaFoldDB" id="A0A258HQD1"/>
<feature type="region of interest" description="Disordered" evidence="1">
    <location>
        <begin position="67"/>
        <end position="87"/>
    </location>
</feature>
<accession>A0A258HQD1</accession>
<feature type="compositionally biased region" description="Basic and acidic residues" evidence="1">
    <location>
        <begin position="68"/>
        <end position="87"/>
    </location>
</feature>
<evidence type="ECO:0000313" key="2">
    <source>
        <dbReference type="EMBL" id="OYX58999.1"/>
    </source>
</evidence>
<comment type="caution">
    <text evidence="2">The sequence shown here is derived from an EMBL/GenBank/DDBJ whole genome shotgun (WGS) entry which is preliminary data.</text>
</comment>
<sequence>MKRPSLKPLALVAAAALIIGAGGVFTATRVDAWGATGHRTIGVAAMRGLSDELPAFLRNPGAVAEVGELSREPDRTKGAGQPHDRERDTAHFVDLDDNGHVMNASGPTLSELPQLKSEYDALLAASGIEVNDAGYLPYAIMDGYQQLARDFATWRVLNAAEARELDPGKRAWYREDRLRREALILRDIGYLSHYVGDGSQPHHMSIHYNGWGDYPNPEGFTNARSTHGAFEGGFIRRNLRLDAVEAVMPAPNLDGFDLRARTATYLNTTLAQVIPFYRLEKTGAFAADAEGAVLAPGAEFATTRIAAGAAELRDLITLAWRDAGTQSIGWPAVKVAEVEAGTADPWLAMIGED</sequence>
<dbReference type="Gene3D" id="1.10.575.10">
    <property type="entry name" value="P1 Nuclease"/>
    <property type="match status" value="1"/>
</dbReference>
<evidence type="ECO:0000256" key="1">
    <source>
        <dbReference type="SAM" id="MobiDB-lite"/>
    </source>
</evidence>
<proteinExistence type="predicted"/>
<reference evidence="2 3" key="1">
    <citation type="submission" date="2017-03" db="EMBL/GenBank/DDBJ databases">
        <title>Lifting the veil on microbial sulfur biogeochemistry in mining wastewaters.</title>
        <authorList>
            <person name="Kantor R.S."/>
            <person name="Colenbrander Nelson T."/>
            <person name="Marshall S."/>
            <person name="Bennett D."/>
            <person name="Apte S."/>
            <person name="Camacho D."/>
            <person name="Thomas B.C."/>
            <person name="Warren L.A."/>
            <person name="Banfield J.F."/>
        </authorList>
    </citation>
    <scope>NUCLEOTIDE SEQUENCE [LARGE SCALE GENOMIC DNA]</scope>
    <source>
        <strain evidence="2">32-68-21</strain>
    </source>
</reference>
<dbReference type="Proteomes" id="UP000216147">
    <property type="component" value="Unassembled WGS sequence"/>
</dbReference>
<dbReference type="InterPro" id="IPR008947">
    <property type="entry name" value="PLipase_C/P1_nuclease_dom_sf"/>
</dbReference>
<dbReference type="GO" id="GO:0016788">
    <property type="term" value="F:hydrolase activity, acting on ester bonds"/>
    <property type="evidence" value="ECO:0007669"/>
    <property type="project" value="InterPro"/>
</dbReference>
<dbReference type="EMBL" id="NCEQ01000001">
    <property type="protein sequence ID" value="OYX58999.1"/>
    <property type="molecule type" value="Genomic_DNA"/>
</dbReference>
<protein>
    <submittedName>
        <fullName evidence="2">S1/P1 Nuclease</fullName>
    </submittedName>
</protein>
<name>A0A258HQD1_9CAUL</name>
<evidence type="ECO:0000313" key="3">
    <source>
        <dbReference type="Proteomes" id="UP000216147"/>
    </source>
</evidence>
<dbReference type="SUPFAM" id="SSF48537">
    <property type="entry name" value="Phospholipase C/P1 nuclease"/>
    <property type="match status" value="1"/>
</dbReference>
<organism evidence="2 3">
    <name type="scientific">Brevundimonas subvibrioides</name>
    <dbReference type="NCBI Taxonomy" id="74313"/>
    <lineage>
        <taxon>Bacteria</taxon>
        <taxon>Pseudomonadati</taxon>
        <taxon>Pseudomonadota</taxon>
        <taxon>Alphaproteobacteria</taxon>
        <taxon>Caulobacterales</taxon>
        <taxon>Caulobacteraceae</taxon>
        <taxon>Brevundimonas</taxon>
    </lineage>
</organism>
<gene>
    <name evidence="2" type="ORF">B7Y86_00790</name>
</gene>